<dbReference type="Pfam" id="PF00085">
    <property type="entry name" value="Thioredoxin"/>
    <property type="match status" value="1"/>
</dbReference>
<comment type="caution">
    <text evidence="2">The sequence shown here is derived from an EMBL/GenBank/DDBJ whole genome shotgun (WGS) entry which is preliminary data.</text>
</comment>
<dbReference type="Proteomes" id="UP000014160">
    <property type="component" value="Unassembled WGS sequence"/>
</dbReference>
<dbReference type="InterPro" id="IPR036249">
    <property type="entry name" value="Thioredoxin-like_sf"/>
</dbReference>
<dbReference type="Proteomes" id="UP000013750">
    <property type="component" value="Unassembled WGS sequence"/>
</dbReference>
<protein>
    <recommendedName>
        <fullName evidence="1">Thioredoxin domain-containing protein</fullName>
    </recommendedName>
</protein>
<evidence type="ECO:0000313" key="2">
    <source>
        <dbReference type="EMBL" id="EOI54848.1"/>
    </source>
</evidence>
<evidence type="ECO:0000259" key="1">
    <source>
        <dbReference type="Pfam" id="PF00085"/>
    </source>
</evidence>
<proteinExistence type="predicted"/>
<dbReference type="EMBL" id="AJDQ01000009">
    <property type="protein sequence ID" value="EOI54848.1"/>
    <property type="molecule type" value="Genomic_DNA"/>
</dbReference>
<dbReference type="CDD" id="cd02947">
    <property type="entry name" value="TRX_family"/>
    <property type="match status" value="1"/>
</dbReference>
<sequence>MEKLSMVQESLSNEANNVVFISSETCSICHVDEPKVRKLAKEASIPFHHLDILHEPELAGFFEVLTVPAVLVYHDGKEIARQARFIDFTTLNELLQQLPKDSETTDYQTLFGEQ</sequence>
<name>R2XJV1_9ENTE</name>
<accession>R2XJV1</accession>
<dbReference type="SUPFAM" id="SSF52833">
    <property type="entry name" value="Thioredoxin-like"/>
    <property type="match status" value="1"/>
</dbReference>
<feature type="domain" description="Thioredoxin" evidence="1">
    <location>
        <begin position="10"/>
        <end position="83"/>
    </location>
</feature>
<dbReference type="EMBL" id="ASWH01000001">
    <property type="protein sequence ID" value="EOW81776.1"/>
    <property type="molecule type" value="Genomic_DNA"/>
</dbReference>
<keyword evidence="5" id="KW-1185">Reference proteome</keyword>
<dbReference type="eggNOG" id="COG0526">
    <property type="taxonomic scope" value="Bacteria"/>
</dbReference>
<dbReference type="RefSeq" id="WP_010781252.1">
    <property type="nucleotide sequence ID" value="NZ_ASWH01000001.1"/>
</dbReference>
<evidence type="ECO:0000313" key="4">
    <source>
        <dbReference type="Proteomes" id="UP000013750"/>
    </source>
</evidence>
<dbReference type="HOGENOM" id="CLU_090389_16_1_9"/>
<dbReference type="AlphaFoldDB" id="R2XJV1"/>
<organism evidence="2 4">
    <name type="scientific">Enterococcus gilvus ATCC BAA-350</name>
    <dbReference type="NCBI Taxonomy" id="1158614"/>
    <lineage>
        <taxon>Bacteria</taxon>
        <taxon>Bacillati</taxon>
        <taxon>Bacillota</taxon>
        <taxon>Bacilli</taxon>
        <taxon>Lactobacillales</taxon>
        <taxon>Enterococcaceae</taxon>
        <taxon>Enterococcus</taxon>
    </lineage>
</organism>
<gene>
    <name evidence="3" type="ORF">I592_01075</name>
    <name evidence="2" type="ORF">UKC_02886</name>
</gene>
<evidence type="ECO:0000313" key="3">
    <source>
        <dbReference type="EMBL" id="EOW81776.1"/>
    </source>
</evidence>
<dbReference type="PATRIC" id="fig|1158614.3.peg.2873"/>
<evidence type="ECO:0000313" key="5">
    <source>
        <dbReference type="Proteomes" id="UP000014160"/>
    </source>
</evidence>
<dbReference type="Gene3D" id="3.40.30.10">
    <property type="entry name" value="Glutaredoxin"/>
    <property type="match status" value="1"/>
</dbReference>
<dbReference type="InterPro" id="IPR013766">
    <property type="entry name" value="Thioredoxin_domain"/>
</dbReference>
<reference evidence="3 5" key="2">
    <citation type="submission" date="2013-03" db="EMBL/GenBank/DDBJ databases">
        <title>The Genome Sequence of Enterococcus gilvus ATCC BAA-350 (PacBio/Illumina hybrid assembly).</title>
        <authorList>
            <consortium name="The Broad Institute Genomics Platform"/>
            <consortium name="The Broad Institute Genome Sequencing Center for Infectious Disease"/>
            <person name="Earl A."/>
            <person name="Russ C."/>
            <person name="Gilmore M."/>
            <person name="Surin D."/>
            <person name="Walker B."/>
            <person name="Young S."/>
            <person name="Zeng Q."/>
            <person name="Gargeya S."/>
            <person name="Fitzgerald M."/>
            <person name="Haas B."/>
            <person name="Abouelleil A."/>
            <person name="Allen A.W."/>
            <person name="Alvarado L."/>
            <person name="Arachchi H.M."/>
            <person name="Berlin A.M."/>
            <person name="Chapman S.B."/>
            <person name="Gainer-Dewar J."/>
            <person name="Goldberg J."/>
            <person name="Griggs A."/>
            <person name="Gujja S."/>
            <person name="Hansen M."/>
            <person name="Howarth C."/>
            <person name="Imamovic A."/>
            <person name="Ireland A."/>
            <person name="Larimer J."/>
            <person name="McCowan C."/>
            <person name="Murphy C."/>
            <person name="Pearson M."/>
            <person name="Poon T.W."/>
            <person name="Priest M."/>
            <person name="Roberts A."/>
            <person name="Saif S."/>
            <person name="Shea T."/>
            <person name="Sisk P."/>
            <person name="Sykes S."/>
            <person name="Wortman J."/>
            <person name="Nusbaum C."/>
            <person name="Birren B."/>
        </authorList>
    </citation>
    <scope>NUCLEOTIDE SEQUENCE [LARGE SCALE GENOMIC DNA]</scope>
    <source>
        <strain evidence="3 5">ATCC BAA-350</strain>
    </source>
</reference>
<reference evidence="2 4" key="1">
    <citation type="submission" date="2013-02" db="EMBL/GenBank/DDBJ databases">
        <title>The Genome Sequence of Enterococcus gilvus ATCC BAA-350.</title>
        <authorList>
            <consortium name="The Broad Institute Genome Sequencing Platform"/>
            <consortium name="The Broad Institute Genome Sequencing Center for Infectious Disease"/>
            <person name="Earl A.M."/>
            <person name="Gilmore M.S."/>
            <person name="Lebreton F."/>
            <person name="Walker B."/>
            <person name="Young S.K."/>
            <person name="Zeng Q."/>
            <person name="Gargeya S."/>
            <person name="Fitzgerald M."/>
            <person name="Haas B."/>
            <person name="Abouelleil A."/>
            <person name="Alvarado L."/>
            <person name="Arachchi H.M."/>
            <person name="Berlin A.M."/>
            <person name="Chapman S.B."/>
            <person name="Dewar J."/>
            <person name="Goldberg J."/>
            <person name="Griggs A."/>
            <person name="Gujja S."/>
            <person name="Hansen M."/>
            <person name="Howarth C."/>
            <person name="Imamovic A."/>
            <person name="Larimer J."/>
            <person name="McCowan C."/>
            <person name="Murphy C."/>
            <person name="Neiman D."/>
            <person name="Pearson M."/>
            <person name="Priest M."/>
            <person name="Roberts A."/>
            <person name="Saif S."/>
            <person name="Shea T."/>
            <person name="Sisk P."/>
            <person name="Sykes S."/>
            <person name="Wortman J."/>
            <person name="Nusbaum C."/>
            <person name="Birren B."/>
        </authorList>
    </citation>
    <scope>NUCLEOTIDE SEQUENCE [LARGE SCALE GENOMIC DNA]</scope>
    <source>
        <strain evidence="2 4">ATCC BAA-350</strain>
    </source>
</reference>
<dbReference type="OrthoDB" id="411356at2"/>